<dbReference type="Proteomes" id="UP001055879">
    <property type="component" value="Linkage Group LG18"/>
</dbReference>
<comment type="caution">
    <text evidence="1">The sequence shown here is derived from an EMBL/GenBank/DDBJ whole genome shotgun (WGS) entry which is preliminary data.</text>
</comment>
<proteinExistence type="predicted"/>
<evidence type="ECO:0000313" key="1">
    <source>
        <dbReference type="EMBL" id="KAI3664940.1"/>
    </source>
</evidence>
<dbReference type="EMBL" id="CM042064">
    <property type="protein sequence ID" value="KAI3664940.1"/>
    <property type="molecule type" value="Genomic_DNA"/>
</dbReference>
<name>A0ACB8XD93_ARCLA</name>
<reference evidence="1 2" key="2">
    <citation type="journal article" date="2022" name="Mol. Ecol. Resour.">
        <title>The genomes of chicory, endive, great burdock and yacon provide insights into Asteraceae paleo-polyploidization history and plant inulin production.</title>
        <authorList>
            <person name="Fan W."/>
            <person name="Wang S."/>
            <person name="Wang H."/>
            <person name="Wang A."/>
            <person name="Jiang F."/>
            <person name="Liu H."/>
            <person name="Zhao H."/>
            <person name="Xu D."/>
            <person name="Zhang Y."/>
        </authorList>
    </citation>
    <scope>NUCLEOTIDE SEQUENCE [LARGE SCALE GENOMIC DNA]</scope>
    <source>
        <strain evidence="2">cv. Niubang</strain>
    </source>
</reference>
<accession>A0ACB8XD93</accession>
<keyword evidence="2" id="KW-1185">Reference proteome</keyword>
<sequence>MHEQGWTKAIRRQRAAVKGSRRCKVWSCSWGIGGSAQKVFQESGSSGSFVIYEWSIQASSVLLGFVRVLVEFDRRLGVVQTLSRVCAILSIFLGYSFVLVVMDAMLHEAMVVEGELLSQEALLAGSGSGTSSWADVKADVSEAMHSNATPNFIATETGQATNVVQERKSVFERLEPAVTRELQFGEVIEACGVMEENDEFCLYDQGNVIPSTTTSVMHSGEPMQPMLVQLIEDLGQASKNVELASVEEVMVVTY</sequence>
<evidence type="ECO:0000313" key="2">
    <source>
        <dbReference type="Proteomes" id="UP001055879"/>
    </source>
</evidence>
<organism evidence="1 2">
    <name type="scientific">Arctium lappa</name>
    <name type="common">Greater burdock</name>
    <name type="synonym">Lappa major</name>
    <dbReference type="NCBI Taxonomy" id="4217"/>
    <lineage>
        <taxon>Eukaryota</taxon>
        <taxon>Viridiplantae</taxon>
        <taxon>Streptophyta</taxon>
        <taxon>Embryophyta</taxon>
        <taxon>Tracheophyta</taxon>
        <taxon>Spermatophyta</taxon>
        <taxon>Magnoliopsida</taxon>
        <taxon>eudicotyledons</taxon>
        <taxon>Gunneridae</taxon>
        <taxon>Pentapetalae</taxon>
        <taxon>asterids</taxon>
        <taxon>campanulids</taxon>
        <taxon>Asterales</taxon>
        <taxon>Asteraceae</taxon>
        <taxon>Carduoideae</taxon>
        <taxon>Cardueae</taxon>
        <taxon>Arctiinae</taxon>
        <taxon>Arctium</taxon>
    </lineage>
</organism>
<reference evidence="2" key="1">
    <citation type="journal article" date="2022" name="Mol. Ecol. Resour.">
        <title>The genomes of chicory, endive, great burdock and yacon provide insights into Asteraceae palaeo-polyploidization history and plant inulin production.</title>
        <authorList>
            <person name="Fan W."/>
            <person name="Wang S."/>
            <person name="Wang H."/>
            <person name="Wang A."/>
            <person name="Jiang F."/>
            <person name="Liu H."/>
            <person name="Zhao H."/>
            <person name="Xu D."/>
            <person name="Zhang Y."/>
        </authorList>
    </citation>
    <scope>NUCLEOTIDE SEQUENCE [LARGE SCALE GENOMIC DNA]</scope>
    <source>
        <strain evidence="2">cv. Niubang</strain>
    </source>
</reference>
<protein>
    <submittedName>
        <fullName evidence="1">Uncharacterized protein</fullName>
    </submittedName>
</protein>
<gene>
    <name evidence="1" type="ORF">L6452_43553</name>
</gene>